<dbReference type="EMBL" id="BIFT01000002">
    <property type="protein sequence ID" value="GCE30044.1"/>
    <property type="molecule type" value="Genomic_DNA"/>
</dbReference>
<reference evidence="3" key="1">
    <citation type="submission" date="2018-12" db="EMBL/GenBank/DDBJ databases">
        <title>Tengunoibacter tsumagoiensis gen. nov., sp. nov., Dictyobacter kobayashii sp. nov., D. alpinus sp. nov., and D. joshuensis sp. nov. and description of Dictyobacteraceae fam. nov. within the order Ktedonobacterales isolated from Tengu-no-mugimeshi.</title>
        <authorList>
            <person name="Wang C.M."/>
            <person name="Zheng Y."/>
            <person name="Sakai Y."/>
            <person name="Toyoda A."/>
            <person name="Minakuchi Y."/>
            <person name="Abe K."/>
            <person name="Yokota A."/>
            <person name="Yabe S."/>
        </authorList>
    </citation>
    <scope>NUCLEOTIDE SEQUENCE [LARGE SCALE GENOMIC DNA]</scope>
    <source>
        <strain evidence="3">Uno16</strain>
    </source>
</reference>
<dbReference type="SMART" id="SM00943">
    <property type="entry name" value="Prim-Pol"/>
    <property type="match status" value="1"/>
</dbReference>
<dbReference type="Proteomes" id="UP000287171">
    <property type="component" value="Unassembled WGS sequence"/>
</dbReference>
<accession>A0A402BF71</accession>
<protein>
    <recommendedName>
        <fullName evidence="1">DNA primase/polymerase bifunctional N-terminal domain-containing protein</fullName>
    </recommendedName>
</protein>
<evidence type="ECO:0000313" key="2">
    <source>
        <dbReference type="EMBL" id="GCE30044.1"/>
    </source>
</evidence>
<name>A0A402BF71_9CHLR</name>
<dbReference type="Pfam" id="PF09250">
    <property type="entry name" value="Prim-Pol"/>
    <property type="match status" value="1"/>
</dbReference>
<comment type="caution">
    <text evidence="2">The sequence shown here is derived from an EMBL/GenBank/DDBJ whole genome shotgun (WGS) entry which is preliminary data.</text>
</comment>
<keyword evidence="3" id="KW-1185">Reference proteome</keyword>
<organism evidence="2 3">
    <name type="scientific">Dictyobacter alpinus</name>
    <dbReference type="NCBI Taxonomy" id="2014873"/>
    <lineage>
        <taxon>Bacteria</taxon>
        <taxon>Bacillati</taxon>
        <taxon>Chloroflexota</taxon>
        <taxon>Ktedonobacteria</taxon>
        <taxon>Ktedonobacterales</taxon>
        <taxon>Dictyobacteraceae</taxon>
        <taxon>Dictyobacter</taxon>
    </lineage>
</organism>
<evidence type="ECO:0000259" key="1">
    <source>
        <dbReference type="SMART" id="SM00943"/>
    </source>
</evidence>
<gene>
    <name evidence="2" type="ORF">KDA_55280</name>
</gene>
<dbReference type="AlphaFoldDB" id="A0A402BF71"/>
<dbReference type="Gene3D" id="3.30.720.160">
    <property type="entry name" value="Bifunctional DNA primase/polymerase, N-terminal"/>
    <property type="match status" value="1"/>
</dbReference>
<proteinExistence type="predicted"/>
<dbReference type="InterPro" id="IPR015330">
    <property type="entry name" value="DNA_primase/pol_bifunc_N"/>
</dbReference>
<evidence type="ECO:0000313" key="3">
    <source>
        <dbReference type="Proteomes" id="UP000287171"/>
    </source>
</evidence>
<sequence length="334" mass="37594">MARISSQSPHPLNVYQAALTAIRAGISFIPITADGTKSPAVRWKEYQKVVPTPEQARQWFYGQNRGIAFITGQVSGGLEMLDFDDQHIYERFVERMHREGLAWLLKRIELGYKERSPKGIHLYYRYPDLSEGSKKVAQRPLKEPPYVLSLIETRGEGGYSIGAPSSGAVHPSGQPYQVLSGNVTTIQTIQSDDRALLLSVARTLDEMPSREKTTTHRGAPKKFRQRYAGRQPGTIFNELASWPEILEPHGWTWVRRIGGEDFWRRPGKQHGISATTNYEGGDYLYVFSTSTIFASHVGISKFAAYTFLEHAGNFSEATRALAAQGYAEDDEYKM</sequence>
<dbReference type="SUPFAM" id="SSF56747">
    <property type="entry name" value="Prim-pol domain"/>
    <property type="match status" value="1"/>
</dbReference>
<feature type="domain" description="DNA primase/polymerase bifunctional N-terminal" evidence="1">
    <location>
        <begin position="18"/>
        <end position="189"/>
    </location>
</feature>